<dbReference type="InterPro" id="IPR042007">
    <property type="entry name" value="Sortase_A"/>
</dbReference>
<evidence type="ECO:0000313" key="6">
    <source>
        <dbReference type="EMBL" id="RXU83678.1"/>
    </source>
</evidence>
<keyword evidence="5" id="KW-0472">Membrane</keyword>
<reference evidence="6 7" key="1">
    <citation type="submission" date="2017-12" db="EMBL/GenBank/DDBJ databases">
        <title>A pool of 800 enterococci isolated from chicken carcass rinse samples from New Zealand.</title>
        <authorList>
            <person name="Zhang J."/>
            <person name="Rogers L."/>
            <person name="Midwinter A."/>
            <person name="French N."/>
        </authorList>
    </citation>
    <scope>NUCLEOTIDE SEQUENCE [LARGE SCALE GENOMIC DNA]</scope>
    <source>
        <strain evidence="6 7">EN697</strain>
    </source>
</reference>
<keyword evidence="3" id="KW-0788">Thiol protease</keyword>
<dbReference type="Proteomes" id="UP000289562">
    <property type="component" value="Unassembled WGS sequence"/>
</dbReference>
<dbReference type="GO" id="GO:0006508">
    <property type="term" value="P:proteolysis"/>
    <property type="evidence" value="ECO:0007669"/>
    <property type="project" value="UniProtKB-KW"/>
</dbReference>
<evidence type="ECO:0000256" key="3">
    <source>
        <dbReference type="ARBA" id="ARBA00022807"/>
    </source>
</evidence>
<dbReference type="Pfam" id="PF04203">
    <property type="entry name" value="Sortase"/>
    <property type="match status" value="1"/>
</dbReference>
<sequence>MNKWRKSFLIIWILFGFFIVGSTAYGYFLLQKPDNRSQSLRSPIQQEEQVEKKQESKNAKASFNPLLIQPVHAEEFAEAQLHYEDIVNQWGIGAVYIPSSSIQTKILAGMSNENLMVGVGTYRAEQRLGKGNYVLLAHNLVRGGGALKNLRQTSEGSLIYATDFANVYEYRVTKNQVVSQSEGELLDEPKEEEMPIITFIRCEGGLNTTQRAVVQGVFISSYPASEADNEIKEKLGLDSVVQDQEQVDNTIVPNSTDTVSDYDTISEKHESTNQLVKKDNKTSVSKEEKEVYSSFERYCIWLVKECNDMYVLITASVVYLLVLFGTFQWKIRVE</sequence>
<dbReference type="Gene3D" id="2.40.260.10">
    <property type="entry name" value="Sortase"/>
    <property type="match status" value="1"/>
</dbReference>
<evidence type="ECO:0000256" key="5">
    <source>
        <dbReference type="SAM" id="Phobius"/>
    </source>
</evidence>
<comment type="caution">
    <text evidence="6">The sequence shown here is derived from an EMBL/GenBank/DDBJ whole genome shotgun (WGS) entry which is preliminary data.</text>
</comment>
<dbReference type="InterPro" id="IPR023365">
    <property type="entry name" value="Sortase_dom-sf"/>
</dbReference>
<dbReference type="RefSeq" id="WP_104889626.1">
    <property type="nucleotide sequence ID" value="NZ_JBCAMO010000226.1"/>
</dbReference>
<dbReference type="GO" id="GO:0008234">
    <property type="term" value="F:cysteine-type peptidase activity"/>
    <property type="evidence" value="ECO:0007669"/>
    <property type="project" value="UniProtKB-KW"/>
</dbReference>
<dbReference type="CDD" id="cd06165">
    <property type="entry name" value="Sortase_A"/>
    <property type="match status" value="1"/>
</dbReference>
<name>A0AB37VSA8_ENTFC</name>
<keyword evidence="5" id="KW-0812">Transmembrane</keyword>
<evidence type="ECO:0000256" key="4">
    <source>
        <dbReference type="PIRSR" id="PIRSR605754-1"/>
    </source>
</evidence>
<evidence type="ECO:0000256" key="1">
    <source>
        <dbReference type="ARBA" id="ARBA00022670"/>
    </source>
</evidence>
<protein>
    <submittedName>
        <fullName evidence="6">Class A sortase</fullName>
    </submittedName>
</protein>
<feature type="active site" description="Acyl-thioester intermediate" evidence="4">
    <location>
        <position position="202"/>
    </location>
</feature>
<dbReference type="AlphaFoldDB" id="A0AB37VSA8"/>
<keyword evidence="1" id="KW-0645">Protease</keyword>
<keyword evidence="5" id="KW-1133">Transmembrane helix</keyword>
<accession>A0AB37VSA8</accession>
<feature type="transmembrane region" description="Helical" evidence="5">
    <location>
        <begin position="309"/>
        <end position="329"/>
    </location>
</feature>
<feature type="active site" description="Proton donor/acceptor" evidence="4">
    <location>
        <position position="138"/>
    </location>
</feature>
<dbReference type="NCBIfam" id="TIGR01076">
    <property type="entry name" value="sortase_fam"/>
    <property type="match status" value="1"/>
</dbReference>
<proteinExistence type="predicted"/>
<organism evidence="6 7">
    <name type="scientific">Enterococcus faecium</name>
    <name type="common">Streptococcus faecium</name>
    <dbReference type="NCBI Taxonomy" id="1352"/>
    <lineage>
        <taxon>Bacteria</taxon>
        <taxon>Bacillati</taxon>
        <taxon>Bacillota</taxon>
        <taxon>Bacilli</taxon>
        <taxon>Lactobacillales</taxon>
        <taxon>Enterococcaceae</taxon>
        <taxon>Enterococcus</taxon>
    </lineage>
</organism>
<evidence type="ECO:0000313" key="7">
    <source>
        <dbReference type="Proteomes" id="UP000289562"/>
    </source>
</evidence>
<dbReference type="SUPFAM" id="SSF63817">
    <property type="entry name" value="Sortase"/>
    <property type="match status" value="1"/>
</dbReference>
<keyword evidence="2" id="KW-0378">Hydrolase</keyword>
<dbReference type="InterPro" id="IPR005754">
    <property type="entry name" value="Sortase"/>
</dbReference>
<gene>
    <name evidence="6" type="ORF">CYQ77_12920</name>
</gene>
<evidence type="ECO:0000256" key="2">
    <source>
        <dbReference type="ARBA" id="ARBA00022801"/>
    </source>
</evidence>
<dbReference type="EMBL" id="PJVH01000071">
    <property type="protein sequence ID" value="RXU83678.1"/>
    <property type="molecule type" value="Genomic_DNA"/>
</dbReference>